<feature type="domain" description="Dinitrogenase iron-molybdenum cofactor biosynthesis" evidence="1">
    <location>
        <begin position="19"/>
        <end position="112"/>
    </location>
</feature>
<dbReference type="PANTHER" id="PTHR33937:SF2">
    <property type="entry name" value="DINITROGENASE IRON-MOLYBDENUM COFACTOR BIOSYNTHESIS DOMAIN-CONTAINING PROTEIN"/>
    <property type="match status" value="1"/>
</dbReference>
<dbReference type="InterPro" id="IPR003731">
    <property type="entry name" value="Di-Nase_FeMo-co_biosynth"/>
</dbReference>
<dbReference type="Pfam" id="PF02579">
    <property type="entry name" value="Nitro_FeMo-Co"/>
    <property type="match status" value="1"/>
</dbReference>
<sequence length="117" mass="13194">MVNSRRDVLGYRIAVASKDGKVVTDHFGHCSKFIIIEVDNENYRFIEQRLVTPPCRGGIHTKSGIEEVLTTIEDCMYILVYQIGQGAEKMALKNNFIVITYKGFVTDALDQIMSAHP</sequence>
<dbReference type="InterPro" id="IPR036105">
    <property type="entry name" value="DiNase_FeMo-co_biosyn_sf"/>
</dbReference>
<accession>A0A1I5GS78</accession>
<dbReference type="Gene3D" id="3.30.420.130">
    <property type="entry name" value="Dinitrogenase iron-molybdenum cofactor biosynthesis domain"/>
    <property type="match status" value="1"/>
</dbReference>
<keyword evidence="3" id="KW-1185">Reference proteome</keyword>
<name>A0A1I5GS78_9FIRM</name>
<dbReference type="PANTHER" id="PTHR33937">
    <property type="entry name" value="IRON-MOLYBDENUM PROTEIN-RELATED-RELATED"/>
    <property type="match status" value="1"/>
</dbReference>
<dbReference type="InterPro" id="IPR051840">
    <property type="entry name" value="NifX/NifY_domain"/>
</dbReference>
<evidence type="ECO:0000313" key="2">
    <source>
        <dbReference type="EMBL" id="SFO38852.1"/>
    </source>
</evidence>
<evidence type="ECO:0000313" key="3">
    <source>
        <dbReference type="Proteomes" id="UP000198806"/>
    </source>
</evidence>
<gene>
    <name evidence="2" type="ORF">SAMN04489757_12212</name>
</gene>
<dbReference type="AlphaFoldDB" id="A0A1I5GS78"/>
<dbReference type="Proteomes" id="UP000198806">
    <property type="component" value="Unassembled WGS sequence"/>
</dbReference>
<organism evidence="2 3">
    <name type="scientific">Anaerocolumna aminovalerica</name>
    <dbReference type="NCBI Taxonomy" id="1527"/>
    <lineage>
        <taxon>Bacteria</taxon>
        <taxon>Bacillati</taxon>
        <taxon>Bacillota</taxon>
        <taxon>Clostridia</taxon>
        <taxon>Lachnospirales</taxon>
        <taxon>Lachnospiraceae</taxon>
        <taxon>Anaerocolumna</taxon>
    </lineage>
</organism>
<proteinExistence type="predicted"/>
<reference evidence="2 3" key="1">
    <citation type="submission" date="2016-10" db="EMBL/GenBank/DDBJ databases">
        <authorList>
            <person name="de Groot N.N."/>
        </authorList>
    </citation>
    <scope>NUCLEOTIDE SEQUENCE [LARGE SCALE GENOMIC DNA]</scope>
    <source>
        <strain evidence="2 3">DSM 1283</strain>
    </source>
</reference>
<evidence type="ECO:0000259" key="1">
    <source>
        <dbReference type="Pfam" id="PF02579"/>
    </source>
</evidence>
<dbReference type="OrthoDB" id="280278at2"/>
<dbReference type="STRING" id="1527.SAMN04489757_12212"/>
<dbReference type="EMBL" id="FOWD01000022">
    <property type="protein sequence ID" value="SFO38852.1"/>
    <property type="molecule type" value="Genomic_DNA"/>
</dbReference>
<protein>
    <submittedName>
        <fullName evidence="2">Predicted Fe-Mo cluster-binding protein, NifX family</fullName>
    </submittedName>
</protein>
<dbReference type="SUPFAM" id="SSF53146">
    <property type="entry name" value="Nitrogenase accessory factor-like"/>
    <property type="match status" value="1"/>
</dbReference>